<proteinExistence type="predicted"/>
<dbReference type="PROSITE" id="PS51257">
    <property type="entry name" value="PROKAR_LIPOPROTEIN"/>
    <property type="match status" value="1"/>
</dbReference>
<keyword evidence="2" id="KW-0449">Lipoprotein</keyword>
<keyword evidence="3" id="KW-1185">Reference proteome</keyword>
<comment type="caution">
    <text evidence="2">The sequence shown here is derived from an EMBL/GenBank/DDBJ whole genome shotgun (WGS) entry which is preliminary data.</text>
</comment>
<dbReference type="Proteomes" id="UP000054870">
    <property type="component" value="Unassembled WGS sequence"/>
</dbReference>
<sequence>MTRMSRFAFAWTHGACALASVLMLALVGCAQPEQRVQPGMDQQAIVAKLGPPKETYDLPNGGKRLMWPTQPMGSTTMAVDLDASGKVVSVRQVLQENEFYRAEVNKWTRNDVMVAFGRPFETAYFKRMDREVWSYRYMENNIDHMIFNFYFDSQGVLRQTQKQPDPKFDPSQRNRF</sequence>
<feature type="signal peptide" evidence="1">
    <location>
        <begin position="1"/>
        <end position="30"/>
    </location>
</feature>
<keyword evidence="1" id="KW-0732">Signal</keyword>
<feature type="chain" id="PRO_5007621341" evidence="1">
    <location>
        <begin position="31"/>
        <end position="176"/>
    </location>
</feature>
<evidence type="ECO:0000313" key="2">
    <source>
        <dbReference type="EMBL" id="SAK64812.1"/>
    </source>
</evidence>
<protein>
    <submittedName>
        <fullName evidence="2">Lipoprotein</fullName>
    </submittedName>
</protein>
<accession>A0A158B3W8</accession>
<reference evidence="2" key="1">
    <citation type="submission" date="2016-01" db="EMBL/GenBank/DDBJ databases">
        <authorList>
            <person name="Peeters C."/>
        </authorList>
    </citation>
    <scope>NUCLEOTIDE SEQUENCE [LARGE SCALE GENOMIC DNA]</scope>
    <source>
        <strain evidence="2">LMG 29318</strain>
    </source>
</reference>
<name>A0A158B3W8_9BURK</name>
<dbReference type="EMBL" id="FCOF02000011">
    <property type="protein sequence ID" value="SAK64812.1"/>
    <property type="molecule type" value="Genomic_DNA"/>
</dbReference>
<evidence type="ECO:0000313" key="3">
    <source>
        <dbReference type="Proteomes" id="UP000054870"/>
    </source>
</evidence>
<organism evidence="2 3">
    <name type="scientific">Caballeronia catudaia</name>
    <dbReference type="NCBI Taxonomy" id="1777136"/>
    <lineage>
        <taxon>Bacteria</taxon>
        <taxon>Pseudomonadati</taxon>
        <taxon>Pseudomonadota</taxon>
        <taxon>Betaproteobacteria</taxon>
        <taxon>Burkholderiales</taxon>
        <taxon>Burkholderiaceae</taxon>
        <taxon>Caballeronia</taxon>
    </lineage>
</organism>
<dbReference type="AlphaFoldDB" id="A0A158B3W8"/>
<evidence type="ECO:0000256" key="1">
    <source>
        <dbReference type="SAM" id="SignalP"/>
    </source>
</evidence>
<gene>
    <name evidence="2" type="ORF">AWB75_02978</name>
</gene>